<accession>A0A0F7VS32</accession>
<name>A0A0F7VS32_STRLW</name>
<proteinExistence type="inferred from homology"/>
<evidence type="ECO:0000259" key="4">
    <source>
        <dbReference type="Pfam" id="PF21761"/>
    </source>
</evidence>
<dbReference type="GO" id="GO:0050661">
    <property type="term" value="F:NADP binding"/>
    <property type="evidence" value="ECO:0007669"/>
    <property type="project" value="InterPro"/>
</dbReference>
<evidence type="ECO:0000256" key="2">
    <source>
        <dbReference type="ARBA" id="ARBA00023002"/>
    </source>
</evidence>
<dbReference type="KEGG" id="sle:sle_02390"/>
<dbReference type="InterPro" id="IPR013328">
    <property type="entry name" value="6PGD_dom2"/>
</dbReference>
<dbReference type="GO" id="GO:0000785">
    <property type="term" value="C:chromatin"/>
    <property type="evidence" value="ECO:0007669"/>
    <property type="project" value="TreeGrafter"/>
</dbReference>
<feature type="domain" description="6-phosphogluconate dehydrogenase NADP-binding" evidence="3">
    <location>
        <begin position="18"/>
        <end position="116"/>
    </location>
</feature>
<dbReference type="Proteomes" id="UP000035016">
    <property type="component" value="Chromosome Chromosome"/>
</dbReference>
<gene>
    <name evidence="5" type="primary">sle_02390</name>
</gene>
<dbReference type="PIRSF" id="PIRSF000103">
    <property type="entry name" value="HIBADH"/>
    <property type="match status" value="1"/>
</dbReference>
<dbReference type="PANTHER" id="PTHR43580:SF2">
    <property type="entry name" value="CYTOKINE-LIKE NUCLEAR FACTOR N-PAC"/>
    <property type="match status" value="1"/>
</dbReference>
<evidence type="ECO:0000313" key="5">
    <source>
        <dbReference type="EMBL" id="CQR59701.1"/>
    </source>
</evidence>
<feature type="domain" description="NADPH-dependent reductive aminase-like C-terminal" evidence="4">
    <location>
        <begin position="169"/>
        <end position="294"/>
    </location>
</feature>
<dbReference type="Pfam" id="PF21761">
    <property type="entry name" value="RedAm-like_C"/>
    <property type="match status" value="1"/>
</dbReference>
<protein>
    <submittedName>
        <fullName evidence="5">Dehydrogenase</fullName>
    </submittedName>
</protein>
<dbReference type="AlphaFoldDB" id="A0A0F7VS32"/>
<keyword evidence="2" id="KW-0560">Oxidoreductase</keyword>
<dbReference type="Gene3D" id="3.40.50.720">
    <property type="entry name" value="NAD(P)-binding Rossmann-like Domain"/>
    <property type="match status" value="1"/>
</dbReference>
<evidence type="ECO:0000259" key="3">
    <source>
        <dbReference type="Pfam" id="PF03446"/>
    </source>
</evidence>
<dbReference type="GO" id="GO:0003677">
    <property type="term" value="F:DNA binding"/>
    <property type="evidence" value="ECO:0007669"/>
    <property type="project" value="TreeGrafter"/>
</dbReference>
<dbReference type="SUPFAM" id="SSF51735">
    <property type="entry name" value="NAD(P)-binding Rossmann-fold domains"/>
    <property type="match status" value="1"/>
</dbReference>
<comment type="similarity">
    <text evidence="1">Belongs to the HIBADH-related family.</text>
</comment>
<dbReference type="GO" id="GO:0031491">
    <property type="term" value="F:nucleosome binding"/>
    <property type="evidence" value="ECO:0007669"/>
    <property type="project" value="TreeGrafter"/>
</dbReference>
<evidence type="ECO:0000313" key="6">
    <source>
        <dbReference type="Proteomes" id="UP000035016"/>
    </source>
</evidence>
<dbReference type="Pfam" id="PF03446">
    <property type="entry name" value="NAD_binding_2"/>
    <property type="match status" value="1"/>
</dbReference>
<evidence type="ECO:0000256" key="1">
    <source>
        <dbReference type="ARBA" id="ARBA00009080"/>
    </source>
</evidence>
<dbReference type="GO" id="GO:0140673">
    <property type="term" value="P:transcription elongation-coupled chromatin remodeling"/>
    <property type="evidence" value="ECO:0007669"/>
    <property type="project" value="TreeGrafter"/>
</dbReference>
<organism evidence="5 6">
    <name type="scientific">Streptomyces leeuwenhoekii</name>
    <dbReference type="NCBI Taxonomy" id="1437453"/>
    <lineage>
        <taxon>Bacteria</taxon>
        <taxon>Bacillati</taxon>
        <taxon>Actinomycetota</taxon>
        <taxon>Actinomycetes</taxon>
        <taxon>Kitasatosporales</taxon>
        <taxon>Streptomycetaceae</taxon>
        <taxon>Streptomyces</taxon>
    </lineage>
</organism>
<dbReference type="RefSeq" id="WP_029384055.1">
    <property type="nucleotide sequence ID" value="NZ_AZSD01000200.1"/>
</dbReference>
<dbReference type="InterPro" id="IPR048666">
    <property type="entry name" value="RedAm-like_C"/>
</dbReference>
<dbReference type="PANTHER" id="PTHR43580">
    <property type="entry name" value="OXIDOREDUCTASE GLYR1-RELATED"/>
    <property type="match status" value="1"/>
</dbReference>
<dbReference type="Gene3D" id="1.10.1040.10">
    <property type="entry name" value="N-(1-d-carboxylethyl)-l-norvaline Dehydrogenase, domain 2"/>
    <property type="match status" value="1"/>
</dbReference>
<reference evidence="5 6" key="1">
    <citation type="submission" date="2015-02" db="EMBL/GenBank/DDBJ databases">
        <authorList>
            <person name="Gomez-Escribano P.J."/>
        </authorList>
    </citation>
    <scope>NUCLEOTIDE SEQUENCE [LARGE SCALE GENOMIC DNA]</scope>
    <source>
        <strain evidence="6">C34 (DSM 42122 / NRRL B-24963)</strain>
    </source>
</reference>
<dbReference type="GO" id="GO:0016491">
    <property type="term" value="F:oxidoreductase activity"/>
    <property type="evidence" value="ECO:0007669"/>
    <property type="project" value="UniProtKB-KW"/>
</dbReference>
<dbReference type="EMBL" id="LN831790">
    <property type="protein sequence ID" value="CQR59701.1"/>
    <property type="molecule type" value="Genomic_DNA"/>
</dbReference>
<dbReference type="InterPro" id="IPR036291">
    <property type="entry name" value="NAD(P)-bd_dom_sf"/>
</dbReference>
<dbReference type="InterPro" id="IPR051265">
    <property type="entry name" value="HIBADH-related_NP60_sf"/>
</dbReference>
<dbReference type="InterPro" id="IPR006115">
    <property type="entry name" value="6PGDH_NADP-bd"/>
</dbReference>
<dbReference type="InterPro" id="IPR015815">
    <property type="entry name" value="HIBADH-related"/>
</dbReference>
<sequence length="297" mass="30658">MTSTPNTAARTGSAHEPVTVIGLGLMGQALATAFLAAGHPTTVWNRTPGKADGLVARGAVRAPSVADALTASPLVVVCLSDAAAVRDTLGPYRDRLAGRTLVNLTSGTSDEARDLSAWTAGYVDGAIMAIPEVIGTPEAFLLFSGAPEAFEKHRESLGRLGNATFFGADPGLAALYDVALLGVMWGTLNAFLHGAALLGAAKVDATVFAPFANQWLASVTGFVSAYAEQIDRGAYPAEDATLETHLATMKHLVRESAAAGVDTDWPARVQALAERAIAAGHAGTSYASLIEVFRGRA</sequence>